<dbReference type="EMBL" id="CP015249">
    <property type="protein sequence ID" value="ANB18989.1"/>
    <property type="molecule type" value="Genomic_DNA"/>
</dbReference>
<dbReference type="STRING" id="1300342.I596_2997"/>
<accession>A0A160DWI3</accession>
<dbReference type="KEGG" id="dko:I596_2997"/>
<dbReference type="Proteomes" id="UP000076830">
    <property type="component" value="Chromosome"/>
</dbReference>
<evidence type="ECO:0000313" key="1">
    <source>
        <dbReference type="EMBL" id="ANB18989.1"/>
    </source>
</evidence>
<reference evidence="1 2" key="1">
    <citation type="submission" date="2016-04" db="EMBL/GenBank/DDBJ databases">
        <title>Complete genome sequence of Dokdonella koreensis DS-123T.</title>
        <authorList>
            <person name="Kim J.F."/>
            <person name="Lee H."/>
            <person name="Kwak M.-J."/>
        </authorList>
    </citation>
    <scope>NUCLEOTIDE SEQUENCE [LARGE SCALE GENOMIC DNA]</scope>
    <source>
        <strain evidence="1 2">DS-123</strain>
    </source>
</reference>
<sequence>MDVEVSAKAPARWSGKARLLAGWAAWPAVAVLHRAVDDPRLAG</sequence>
<protein>
    <submittedName>
        <fullName evidence="1">Uncharacterized protein</fullName>
    </submittedName>
</protein>
<keyword evidence="2" id="KW-1185">Reference proteome</keyword>
<organism evidence="1 2">
    <name type="scientific">Dokdonella koreensis DS-123</name>
    <dbReference type="NCBI Taxonomy" id="1300342"/>
    <lineage>
        <taxon>Bacteria</taxon>
        <taxon>Pseudomonadati</taxon>
        <taxon>Pseudomonadota</taxon>
        <taxon>Gammaproteobacteria</taxon>
        <taxon>Lysobacterales</taxon>
        <taxon>Rhodanobacteraceae</taxon>
        <taxon>Dokdonella</taxon>
    </lineage>
</organism>
<dbReference type="AlphaFoldDB" id="A0A160DWI3"/>
<gene>
    <name evidence="1" type="ORF">I596_2997</name>
</gene>
<name>A0A160DWI3_9GAMM</name>
<evidence type="ECO:0000313" key="2">
    <source>
        <dbReference type="Proteomes" id="UP000076830"/>
    </source>
</evidence>
<proteinExistence type="predicted"/>